<evidence type="ECO:0000313" key="6">
    <source>
        <dbReference type="Proteomes" id="UP001152876"/>
    </source>
</evidence>
<feature type="binding site" evidence="4">
    <location>
        <position position="25"/>
    </location>
    <ligand>
        <name>a divalent metal cation</name>
        <dbReference type="ChEBI" id="CHEBI:60240"/>
        <label>1</label>
    </ligand>
</feature>
<evidence type="ECO:0000256" key="1">
    <source>
        <dbReference type="ARBA" id="ARBA00009275"/>
    </source>
</evidence>
<feature type="binding site" evidence="4">
    <location>
        <position position="178"/>
    </location>
    <ligand>
        <name>a divalent metal cation</name>
        <dbReference type="ChEBI" id="CHEBI:60240"/>
        <label>2</label>
    </ligand>
</feature>
<evidence type="ECO:0000256" key="3">
    <source>
        <dbReference type="ARBA" id="ARBA00022801"/>
    </source>
</evidence>
<reference evidence="5" key="1">
    <citation type="submission" date="2013-01" db="EMBL/GenBank/DDBJ databases">
        <title>Genome draft of Hydrogenophaga taeniospiralis 2K1.</title>
        <authorList>
            <person name="Gomila M."/>
            <person name="Lalucat J."/>
        </authorList>
    </citation>
    <scope>NUCLEOTIDE SEQUENCE</scope>
    <source>
        <strain evidence="5">CCUG 15921</strain>
    </source>
</reference>
<protein>
    <submittedName>
        <fullName evidence="5">TatD-like deoxyribonuclease</fullName>
    </submittedName>
</protein>
<feature type="binding site" evidence="4">
    <location>
        <position position="228"/>
    </location>
    <ligand>
        <name>a divalent metal cation</name>
        <dbReference type="ChEBI" id="CHEBI:60240"/>
        <label>1</label>
    </ligand>
</feature>
<feature type="binding site" evidence="4">
    <location>
        <position position="155"/>
    </location>
    <ligand>
        <name>a divalent metal cation</name>
        <dbReference type="ChEBI" id="CHEBI:60240"/>
        <label>2</label>
    </ligand>
</feature>
<dbReference type="GO" id="GO:0016788">
    <property type="term" value="F:hydrolase activity, acting on ester bonds"/>
    <property type="evidence" value="ECO:0007669"/>
    <property type="project" value="InterPro"/>
</dbReference>
<keyword evidence="3" id="KW-0378">Hydrolase</keyword>
<dbReference type="InterPro" id="IPR001130">
    <property type="entry name" value="TatD-like"/>
</dbReference>
<organism evidence="5 6">
    <name type="scientific">Hydrogenophaga taeniospiralis CCUG 15921</name>
    <dbReference type="NCBI Taxonomy" id="1281780"/>
    <lineage>
        <taxon>Bacteria</taxon>
        <taxon>Pseudomonadati</taxon>
        <taxon>Pseudomonadota</taxon>
        <taxon>Betaproteobacteria</taxon>
        <taxon>Burkholderiales</taxon>
        <taxon>Comamonadaceae</taxon>
        <taxon>Hydrogenophaga</taxon>
    </lineage>
</organism>
<dbReference type="InterPro" id="IPR018228">
    <property type="entry name" value="DNase_TatD-rel_CS"/>
</dbReference>
<name>A0A9X4NT38_9BURK</name>
<dbReference type="SUPFAM" id="SSF51556">
    <property type="entry name" value="Metallo-dependent hydrolases"/>
    <property type="match status" value="1"/>
</dbReference>
<dbReference type="FunFam" id="3.20.20.140:FF:000005">
    <property type="entry name" value="TatD family hydrolase"/>
    <property type="match status" value="1"/>
</dbReference>
<dbReference type="Pfam" id="PF01026">
    <property type="entry name" value="TatD_DNase"/>
    <property type="match status" value="1"/>
</dbReference>
<dbReference type="Gene3D" id="3.20.20.140">
    <property type="entry name" value="Metal-dependent hydrolases"/>
    <property type="match status" value="1"/>
</dbReference>
<dbReference type="GO" id="GO:0046872">
    <property type="term" value="F:metal ion binding"/>
    <property type="evidence" value="ECO:0007669"/>
    <property type="project" value="UniProtKB-KW"/>
</dbReference>
<dbReference type="InterPro" id="IPR032466">
    <property type="entry name" value="Metal_Hydrolase"/>
</dbReference>
<dbReference type="CDD" id="cd01310">
    <property type="entry name" value="TatD_DNAse"/>
    <property type="match status" value="1"/>
</dbReference>
<dbReference type="PROSITE" id="PS01091">
    <property type="entry name" value="TATD_3"/>
    <property type="match status" value="1"/>
</dbReference>
<keyword evidence="6" id="KW-1185">Reference proteome</keyword>
<sequence>MEGGASGLPSQWPFYTAMWIDTHCHLDAPSLGDTPALVQAMRERAARLGVRRCVIPAVERSNFNTVRELAHRLGDAYALGIHPLYVPQARDEDLQALDDMLEQHRDDPRLVAVGEIGLDFFVPALCEPAMRERQLGFYREQLLLARKHRLPVILHVRRSADALLKQLRERPTGGGIAHAFNGSPQQAQAFIELGFKLGFGGALTFEPAQRLRRLAAELPLSALVLETDAPDIPPQWLYATAAERAAGRAQGVNTPAELPRIAAELARLRGMPLDELARASTANALAALPRLVGLPGGAAA</sequence>
<proteinExistence type="inferred from homology"/>
<comment type="caution">
    <text evidence="5">The sequence shown here is derived from an EMBL/GenBank/DDBJ whole genome shotgun (WGS) entry which is preliminary data.</text>
</comment>
<accession>A0A9X4NT38</accession>
<evidence type="ECO:0000256" key="2">
    <source>
        <dbReference type="ARBA" id="ARBA00022723"/>
    </source>
</evidence>
<gene>
    <name evidence="5" type="ORF">H010_15670</name>
</gene>
<evidence type="ECO:0000256" key="4">
    <source>
        <dbReference type="PIRSR" id="PIRSR005902-1"/>
    </source>
</evidence>
<keyword evidence="2 4" id="KW-0479">Metal-binding</keyword>
<comment type="similarity">
    <text evidence="1">Belongs to the metallo-dependent hydrolases superfamily. TatD-type hydrolase family.</text>
</comment>
<dbReference type="AlphaFoldDB" id="A0A9X4NT38"/>
<dbReference type="PANTHER" id="PTHR46124">
    <property type="entry name" value="D-AMINOACYL-TRNA DEACYLASE"/>
    <property type="match status" value="1"/>
</dbReference>
<dbReference type="Proteomes" id="UP001152876">
    <property type="component" value="Unassembled WGS sequence"/>
</dbReference>
<dbReference type="PIRSF" id="PIRSF005902">
    <property type="entry name" value="DNase_TatD"/>
    <property type="match status" value="1"/>
</dbReference>
<dbReference type="PANTHER" id="PTHR46124:SF2">
    <property type="entry name" value="D-AMINOACYL-TRNA DEACYLASE"/>
    <property type="match status" value="1"/>
</dbReference>
<dbReference type="EMBL" id="AOGK01000013">
    <property type="protein sequence ID" value="MDG5976707.1"/>
    <property type="molecule type" value="Genomic_DNA"/>
</dbReference>
<feature type="binding site" evidence="4">
    <location>
        <position position="23"/>
    </location>
    <ligand>
        <name>a divalent metal cation</name>
        <dbReference type="ChEBI" id="CHEBI:60240"/>
        <label>1</label>
    </ligand>
</feature>
<feature type="binding site" evidence="4">
    <location>
        <position position="115"/>
    </location>
    <ligand>
        <name>a divalent metal cation</name>
        <dbReference type="ChEBI" id="CHEBI:60240"/>
        <label>1</label>
    </ligand>
</feature>
<evidence type="ECO:0000313" key="5">
    <source>
        <dbReference type="EMBL" id="MDG5976707.1"/>
    </source>
</evidence>